<accession>A0AAF5HYV6</accession>
<dbReference type="AlphaFoldDB" id="A0AAF5HYV6"/>
<evidence type="ECO:0000313" key="1">
    <source>
        <dbReference type="Proteomes" id="UP000035681"/>
    </source>
</evidence>
<proteinExistence type="predicted"/>
<evidence type="ECO:0000313" key="2">
    <source>
        <dbReference type="WBParaSite" id="TCONS_00003706.p1"/>
    </source>
</evidence>
<keyword evidence="1" id="KW-1185">Reference proteome</keyword>
<dbReference type="WBParaSite" id="TCONS_00003706.p1">
    <property type="protein sequence ID" value="TCONS_00003706.p1"/>
    <property type="gene ID" value="XLOC_000161"/>
</dbReference>
<protein>
    <submittedName>
        <fullName evidence="2">Uncharacterized protein</fullName>
    </submittedName>
</protein>
<dbReference type="Proteomes" id="UP000035681">
    <property type="component" value="Unplaced"/>
</dbReference>
<sequence>MLYFCNICSSIFSDYTIFLIHTDFCISCLYEQYSRSIYGLPCNLNPKIIEPDNLKKIVKQVFSPEPYLVVDDEKIHITQPLYIDTNFDNTKTYDNKRNNNNITTLSTYDNTNYEPLLMIKPNYS</sequence>
<name>A0AAF5HYV6_STRER</name>
<organism evidence="1 2">
    <name type="scientific">Strongyloides stercoralis</name>
    <name type="common">Threadworm</name>
    <dbReference type="NCBI Taxonomy" id="6248"/>
    <lineage>
        <taxon>Eukaryota</taxon>
        <taxon>Metazoa</taxon>
        <taxon>Ecdysozoa</taxon>
        <taxon>Nematoda</taxon>
        <taxon>Chromadorea</taxon>
        <taxon>Rhabditida</taxon>
        <taxon>Tylenchina</taxon>
        <taxon>Panagrolaimomorpha</taxon>
        <taxon>Strongyloidoidea</taxon>
        <taxon>Strongyloididae</taxon>
        <taxon>Strongyloides</taxon>
    </lineage>
</organism>
<reference evidence="2" key="1">
    <citation type="submission" date="2024-02" db="UniProtKB">
        <authorList>
            <consortium name="WormBaseParasite"/>
        </authorList>
    </citation>
    <scope>IDENTIFICATION</scope>
</reference>